<dbReference type="EMBL" id="JACJLL010000113">
    <property type="protein sequence ID" value="MBM6820427.1"/>
    <property type="molecule type" value="Genomic_DNA"/>
</dbReference>
<evidence type="ECO:0000313" key="7">
    <source>
        <dbReference type="EMBL" id="MBM6820427.1"/>
    </source>
</evidence>
<keyword evidence="4 6" id="KW-1133">Transmembrane helix</keyword>
<evidence type="ECO:0000313" key="8">
    <source>
        <dbReference type="Proteomes" id="UP000767334"/>
    </source>
</evidence>
<feature type="transmembrane region" description="Helical" evidence="6">
    <location>
        <begin position="84"/>
        <end position="110"/>
    </location>
</feature>
<evidence type="ECO:0000256" key="3">
    <source>
        <dbReference type="ARBA" id="ARBA00022692"/>
    </source>
</evidence>
<evidence type="ECO:0000256" key="5">
    <source>
        <dbReference type="ARBA" id="ARBA00023136"/>
    </source>
</evidence>
<evidence type="ECO:0000256" key="1">
    <source>
        <dbReference type="ARBA" id="ARBA00004651"/>
    </source>
</evidence>
<comment type="subcellular location">
    <subcellularLocation>
        <location evidence="1">Cell membrane</location>
        <topology evidence="1">Multi-pass membrane protein</topology>
    </subcellularLocation>
</comment>
<keyword evidence="2" id="KW-1003">Cell membrane</keyword>
<protein>
    <submittedName>
        <fullName evidence="7">CidA/LrgA family protein</fullName>
    </submittedName>
</protein>
<dbReference type="InterPro" id="IPR005538">
    <property type="entry name" value="LrgA/CidA"/>
</dbReference>
<proteinExistence type="predicted"/>
<keyword evidence="5 6" id="KW-0472">Membrane</keyword>
<gene>
    <name evidence="7" type="ORF">H6A19_13985</name>
</gene>
<reference evidence="7 8" key="1">
    <citation type="journal article" date="2021" name="Sci. Rep.">
        <title>The distribution of antibiotic resistance genes in chicken gut microbiota commensals.</title>
        <authorList>
            <person name="Juricova H."/>
            <person name="Matiasovicova J."/>
            <person name="Kubasova T."/>
            <person name="Cejkova D."/>
            <person name="Rychlik I."/>
        </authorList>
    </citation>
    <scope>NUCLEOTIDE SEQUENCE [LARGE SCALE GENOMIC DNA]</scope>
    <source>
        <strain evidence="7 8">An435</strain>
    </source>
</reference>
<dbReference type="Pfam" id="PF03788">
    <property type="entry name" value="LrgA"/>
    <property type="match status" value="1"/>
</dbReference>
<keyword evidence="3 6" id="KW-0812">Transmembrane</keyword>
<comment type="caution">
    <text evidence="7">The sequence shown here is derived from an EMBL/GenBank/DDBJ whole genome shotgun (WGS) entry which is preliminary data.</text>
</comment>
<evidence type="ECO:0000256" key="4">
    <source>
        <dbReference type="ARBA" id="ARBA00022989"/>
    </source>
</evidence>
<dbReference type="PANTHER" id="PTHR33931:SF2">
    <property type="entry name" value="HOLIN-LIKE PROTEIN CIDA"/>
    <property type="match status" value="1"/>
</dbReference>
<name>A0ABS2FK94_9CLOT</name>
<organism evidence="7 8">
    <name type="scientific">Clostridium saudiense</name>
    <dbReference type="NCBI Taxonomy" id="1414720"/>
    <lineage>
        <taxon>Bacteria</taxon>
        <taxon>Bacillati</taxon>
        <taxon>Bacillota</taxon>
        <taxon>Clostridia</taxon>
        <taxon>Eubacteriales</taxon>
        <taxon>Clostridiaceae</taxon>
        <taxon>Clostridium</taxon>
    </lineage>
</organism>
<feature type="transmembrane region" description="Helical" evidence="6">
    <location>
        <begin position="31"/>
        <end position="47"/>
    </location>
</feature>
<accession>A0ABS2FK94</accession>
<feature type="transmembrane region" description="Helical" evidence="6">
    <location>
        <begin position="59"/>
        <end position="78"/>
    </location>
</feature>
<evidence type="ECO:0000256" key="2">
    <source>
        <dbReference type="ARBA" id="ARBA00022475"/>
    </source>
</evidence>
<evidence type="ECO:0000256" key="6">
    <source>
        <dbReference type="SAM" id="Phobius"/>
    </source>
</evidence>
<dbReference type="RefSeq" id="WP_148322979.1">
    <property type="nucleotide sequence ID" value="NZ_JACJLL010000113.1"/>
</dbReference>
<dbReference type="PANTHER" id="PTHR33931">
    <property type="entry name" value="HOLIN-LIKE PROTEIN CIDA-RELATED"/>
    <property type="match status" value="1"/>
</dbReference>
<sequence length="135" mass="14889">MNILKQWILILFVYFLGEVVSKGLSLPIPGNIMGMIFLFIFLVTGIIKLEKIENAAKSILDNLAFLFIPAGVGLMNYFGIISNYVAQILFIVVITTFIVMSCTGLTVQLISKKVEAIAIKKSKSKEATVSLERGE</sequence>
<keyword evidence="8" id="KW-1185">Reference proteome</keyword>
<dbReference type="Proteomes" id="UP000767334">
    <property type="component" value="Unassembled WGS sequence"/>
</dbReference>